<accession>A0A2C4PQJ7</accession>
<keyword evidence="1" id="KW-0472">Membrane</keyword>
<feature type="non-terminal residue" evidence="2">
    <location>
        <position position="1"/>
    </location>
</feature>
<comment type="caution">
    <text evidence="2">The sequence shown here is derived from an EMBL/GenBank/DDBJ whole genome shotgun (WGS) entry which is preliminary data.</text>
</comment>
<name>A0A2C4PQJ7_9BACI</name>
<reference evidence="2 3" key="1">
    <citation type="submission" date="2017-09" db="EMBL/GenBank/DDBJ databases">
        <title>Large-scale bioinformatics analysis of Bacillus genomes uncovers conserved roles of natural products in bacterial physiology.</title>
        <authorList>
            <consortium name="Agbiome Team Llc"/>
            <person name="Bleich R.M."/>
            <person name="Grubbs K.J."/>
            <person name="Santa Maria K.C."/>
            <person name="Allen S.E."/>
            <person name="Farag S."/>
            <person name="Shank E.A."/>
            <person name="Bowers A."/>
        </authorList>
    </citation>
    <scope>NUCLEOTIDE SEQUENCE [LARGE SCALE GENOMIC DNA]</scope>
    <source>
        <strain evidence="2 3">AFS044295</strain>
    </source>
</reference>
<evidence type="ECO:0000313" key="3">
    <source>
        <dbReference type="Proteomes" id="UP000223364"/>
    </source>
</evidence>
<proteinExistence type="predicted"/>
<gene>
    <name evidence="2" type="ORF">COF57_30960</name>
</gene>
<dbReference type="EMBL" id="NUSP01000100">
    <property type="protein sequence ID" value="PHD54849.1"/>
    <property type="molecule type" value="Genomic_DNA"/>
</dbReference>
<evidence type="ECO:0000313" key="2">
    <source>
        <dbReference type="EMBL" id="PHD54849.1"/>
    </source>
</evidence>
<keyword evidence="1" id="KW-1133">Transmembrane helix</keyword>
<dbReference type="Proteomes" id="UP000223364">
    <property type="component" value="Unassembled WGS sequence"/>
</dbReference>
<dbReference type="AlphaFoldDB" id="A0A2C4PQJ7"/>
<evidence type="ECO:0000256" key="1">
    <source>
        <dbReference type="SAM" id="Phobius"/>
    </source>
</evidence>
<feature type="transmembrane region" description="Helical" evidence="1">
    <location>
        <begin position="6"/>
        <end position="25"/>
    </location>
</feature>
<keyword evidence="1" id="KW-0812">Transmembrane</keyword>
<organism evidence="2 3">
    <name type="scientific">Bacillus wiedmannii</name>
    <dbReference type="NCBI Taxonomy" id="1890302"/>
    <lineage>
        <taxon>Bacteria</taxon>
        <taxon>Bacillati</taxon>
        <taxon>Bacillota</taxon>
        <taxon>Bacilli</taxon>
        <taxon>Bacillales</taxon>
        <taxon>Bacillaceae</taxon>
        <taxon>Bacillus</taxon>
        <taxon>Bacillus cereus group</taxon>
    </lineage>
</organism>
<protein>
    <submittedName>
        <fullName evidence="2">Transcriptional regulator</fullName>
    </submittedName>
</protein>
<sequence>VQYHPYCVVLIAIGVYLFVRVLGVLEAYRILVENKEYSNRLIFKLKKKMREKVDNL</sequence>